<dbReference type="SUPFAM" id="SSF56784">
    <property type="entry name" value="HAD-like"/>
    <property type="match status" value="1"/>
</dbReference>
<dbReference type="InterPro" id="IPR041492">
    <property type="entry name" value="HAD_2"/>
</dbReference>
<evidence type="ECO:0000256" key="3">
    <source>
        <dbReference type="ARBA" id="ARBA00022723"/>
    </source>
</evidence>
<dbReference type="GO" id="GO:0046872">
    <property type="term" value="F:metal ion binding"/>
    <property type="evidence" value="ECO:0007669"/>
    <property type="project" value="UniProtKB-KW"/>
</dbReference>
<dbReference type="SFLD" id="SFLDG01129">
    <property type="entry name" value="C1.5:_HAD__Beta-PGM__Phosphata"/>
    <property type="match status" value="1"/>
</dbReference>
<dbReference type="AlphaFoldDB" id="A0A9W6L9A7"/>
<keyword evidence="4" id="KW-0460">Magnesium</keyword>
<dbReference type="EMBL" id="BSDR01000001">
    <property type="protein sequence ID" value="GLI36418.1"/>
    <property type="molecule type" value="Genomic_DNA"/>
</dbReference>
<dbReference type="SFLD" id="SFLDS00003">
    <property type="entry name" value="Haloacid_Dehalogenase"/>
    <property type="match status" value="1"/>
</dbReference>
<dbReference type="InterPro" id="IPR006439">
    <property type="entry name" value="HAD-SF_hydro_IA"/>
</dbReference>
<dbReference type="NCBIfam" id="TIGR01509">
    <property type="entry name" value="HAD-SF-IA-v3"/>
    <property type="match status" value="1"/>
</dbReference>
<dbReference type="Pfam" id="PF13419">
    <property type="entry name" value="HAD_2"/>
    <property type="match status" value="1"/>
</dbReference>
<evidence type="ECO:0000313" key="5">
    <source>
        <dbReference type="EMBL" id="GLI36418.1"/>
    </source>
</evidence>
<comment type="caution">
    <text evidence="5">The sequence shown here is derived from an EMBL/GenBank/DDBJ whole genome shotgun (WGS) entry which is preliminary data.</text>
</comment>
<dbReference type="SFLD" id="SFLDG01135">
    <property type="entry name" value="C1.5.6:_HAD__Beta-PGM__Phospha"/>
    <property type="match status" value="1"/>
</dbReference>
<sequence>MDADSRLKAVIFDCDGILVDTEPLHYQAFQVVLAPLGLGHDYDHYMEYYIGFDDRDAFREAFREAGRCLDEATLTRLMRAKAEALLEIVSKGVASFPGVSALVEELVKHGVPLAVASGALRHEVLTFMEALGLREAFPLIVAADDVSRSKPDPETYLVALERVREKLGTDSLDPSACIAIEDTPAGIQSAKAAGMYVVGVTNSFPADQLKDADQVVESLDQVSYGKMIQWLEK</sequence>
<evidence type="ECO:0000313" key="6">
    <source>
        <dbReference type="Proteomes" id="UP001144372"/>
    </source>
</evidence>
<keyword evidence="6" id="KW-1185">Reference proteome</keyword>
<dbReference type="InterPro" id="IPR036412">
    <property type="entry name" value="HAD-like_sf"/>
</dbReference>
<organism evidence="5 6">
    <name type="scientific">Desulforhabdus amnigena</name>
    <dbReference type="NCBI Taxonomy" id="40218"/>
    <lineage>
        <taxon>Bacteria</taxon>
        <taxon>Pseudomonadati</taxon>
        <taxon>Thermodesulfobacteriota</taxon>
        <taxon>Syntrophobacteria</taxon>
        <taxon>Syntrophobacterales</taxon>
        <taxon>Syntrophobacteraceae</taxon>
        <taxon>Desulforhabdus</taxon>
    </lineage>
</organism>
<evidence type="ECO:0000256" key="4">
    <source>
        <dbReference type="ARBA" id="ARBA00022842"/>
    </source>
</evidence>
<dbReference type="GO" id="GO:0003824">
    <property type="term" value="F:catalytic activity"/>
    <property type="evidence" value="ECO:0007669"/>
    <property type="project" value="UniProtKB-ARBA"/>
</dbReference>
<gene>
    <name evidence="5" type="ORF">DAMNIGENAA_38510</name>
</gene>
<evidence type="ECO:0000256" key="1">
    <source>
        <dbReference type="ARBA" id="ARBA00001946"/>
    </source>
</evidence>
<keyword evidence="3" id="KW-0479">Metal-binding</keyword>
<dbReference type="InterPro" id="IPR051600">
    <property type="entry name" value="Beta-PGM-like"/>
</dbReference>
<dbReference type="PANTHER" id="PTHR46193:SF21">
    <property type="entry name" value="SLL1138 PROTEIN"/>
    <property type="match status" value="1"/>
</dbReference>
<protein>
    <submittedName>
        <fullName evidence="5">Haloacid dehalogenase</fullName>
    </submittedName>
</protein>
<comment type="similarity">
    <text evidence="2">Belongs to the HAD-like hydrolase superfamily. CbbY/CbbZ/Gph/YieH family.</text>
</comment>
<dbReference type="PANTHER" id="PTHR46193">
    <property type="entry name" value="6-PHOSPHOGLUCONATE PHOSPHATASE"/>
    <property type="match status" value="1"/>
</dbReference>
<dbReference type="Gene3D" id="1.10.150.240">
    <property type="entry name" value="Putative phosphatase, domain 2"/>
    <property type="match status" value="1"/>
</dbReference>
<reference evidence="5" key="1">
    <citation type="submission" date="2022-12" db="EMBL/GenBank/DDBJ databases">
        <title>Reference genome sequencing for broad-spectrum identification of bacterial and archaeal isolates by mass spectrometry.</title>
        <authorList>
            <person name="Sekiguchi Y."/>
            <person name="Tourlousse D.M."/>
        </authorList>
    </citation>
    <scope>NUCLEOTIDE SEQUENCE</scope>
    <source>
        <strain evidence="5">ASRB1</strain>
    </source>
</reference>
<dbReference type="Gene3D" id="3.40.50.1000">
    <property type="entry name" value="HAD superfamily/HAD-like"/>
    <property type="match status" value="1"/>
</dbReference>
<dbReference type="InterPro" id="IPR023198">
    <property type="entry name" value="PGP-like_dom2"/>
</dbReference>
<accession>A0A9W6L9A7</accession>
<proteinExistence type="inferred from homology"/>
<comment type="cofactor">
    <cofactor evidence="1">
        <name>Mg(2+)</name>
        <dbReference type="ChEBI" id="CHEBI:18420"/>
    </cofactor>
</comment>
<evidence type="ECO:0000256" key="2">
    <source>
        <dbReference type="ARBA" id="ARBA00006171"/>
    </source>
</evidence>
<dbReference type="InterPro" id="IPR023214">
    <property type="entry name" value="HAD_sf"/>
</dbReference>
<dbReference type="PRINTS" id="PR00413">
    <property type="entry name" value="HADHALOGNASE"/>
</dbReference>
<name>A0A9W6L9A7_9BACT</name>
<dbReference type="Proteomes" id="UP001144372">
    <property type="component" value="Unassembled WGS sequence"/>
</dbReference>